<organism evidence="2 3">
    <name type="scientific">Brenthis ino</name>
    <name type="common">lesser marbled fritillary</name>
    <dbReference type="NCBI Taxonomy" id="405034"/>
    <lineage>
        <taxon>Eukaryota</taxon>
        <taxon>Metazoa</taxon>
        <taxon>Ecdysozoa</taxon>
        <taxon>Arthropoda</taxon>
        <taxon>Hexapoda</taxon>
        <taxon>Insecta</taxon>
        <taxon>Pterygota</taxon>
        <taxon>Neoptera</taxon>
        <taxon>Endopterygota</taxon>
        <taxon>Lepidoptera</taxon>
        <taxon>Glossata</taxon>
        <taxon>Ditrysia</taxon>
        <taxon>Papilionoidea</taxon>
        <taxon>Nymphalidae</taxon>
        <taxon>Heliconiinae</taxon>
        <taxon>Argynnini</taxon>
        <taxon>Brenthis</taxon>
    </lineage>
</organism>
<dbReference type="EMBL" id="OV170226">
    <property type="protein sequence ID" value="CAH0726490.1"/>
    <property type="molecule type" value="Genomic_DNA"/>
</dbReference>
<protein>
    <submittedName>
        <fullName evidence="2">Uncharacterized protein</fullName>
    </submittedName>
</protein>
<feature type="region of interest" description="Disordered" evidence="1">
    <location>
        <begin position="100"/>
        <end position="124"/>
    </location>
</feature>
<accession>A0A8J9VSR0</accession>
<evidence type="ECO:0000313" key="3">
    <source>
        <dbReference type="Proteomes" id="UP000838878"/>
    </source>
</evidence>
<gene>
    <name evidence="2" type="ORF">BINO364_LOCUS11944</name>
</gene>
<dbReference type="AlphaFoldDB" id="A0A8J9VSR0"/>
<feature type="non-terminal residue" evidence="2">
    <location>
        <position position="124"/>
    </location>
</feature>
<dbReference type="OrthoDB" id="7378702at2759"/>
<evidence type="ECO:0000313" key="2">
    <source>
        <dbReference type="EMBL" id="CAH0726490.1"/>
    </source>
</evidence>
<sequence>MSARARDGLTAAAHATPHPYLLPHPALSLVSGRFVSPLKHNKFQDIYKMMACSYLSTAGVKPERPMAGCWTPPYSLPAPEPSQMTSFVRPSIAPVEVPSVPEPALDLTTTLKPRAHSSSDDDSE</sequence>
<dbReference type="Proteomes" id="UP000838878">
    <property type="component" value="Chromosome 6"/>
</dbReference>
<evidence type="ECO:0000256" key="1">
    <source>
        <dbReference type="SAM" id="MobiDB-lite"/>
    </source>
</evidence>
<proteinExistence type="predicted"/>
<name>A0A8J9VSR0_9NEOP</name>
<keyword evidence="3" id="KW-1185">Reference proteome</keyword>
<reference evidence="2" key="1">
    <citation type="submission" date="2021-12" db="EMBL/GenBank/DDBJ databases">
        <authorList>
            <person name="Martin H S."/>
        </authorList>
    </citation>
    <scope>NUCLEOTIDE SEQUENCE</scope>
</reference>